<accession>A0A6A5AJ31</accession>
<comment type="similarity">
    <text evidence="2">Belongs to the peroxisomal membrane protein PXMP2/4 family.</text>
</comment>
<name>A0A6A5AJ31_APHAT</name>
<evidence type="ECO:0000256" key="5">
    <source>
        <dbReference type="ARBA" id="ARBA00023136"/>
    </source>
</evidence>
<evidence type="ECO:0000256" key="1">
    <source>
        <dbReference type="ARBA" id="ARBA00004141"/>
    </source>
</evidence>
<gene>
    <name evidence="6" type="ORF">AaE_005392</name>
</gene>
<keyword evidence="3" id="KW-0812">Transmembrane</keyword>
<comment type="caution">
    <text evidence="6">The sequence shown here is derived from an EMBL/GenBank/DDBJ whole genome shotgun (WGS) entry which is preliminary data.</text>
</comment>
<comment type="subcellular location">
    <subcellularLocation>
        <location evidence="1">Membrane</location>
        <topology evidence="1">Multi-pass membrane protein</topology>
    </subcellularLocation>
</comment>
<dbReference type="Pfam" id="PF04117">
    <property type="entry name" value="Mpv17_PMP22"/>
    <property type="match status" value="1"/>
</dbReference>
<reference evidence="6 7" key="1">
    <citation type="submission" date="2019-06" db="EMBL/GenBank/DDBJ databases">
        <title>Genomics analysis of Aphanomyces spp. identifies a new class of oomycete effector associated with host adaptation.</title>
        <authorList>
            <person name="Gaulin E."/>
        </authorList>
    </citation>
    <scope>NUCLEOTIDE SEQUENCE [LARGE SCALE GENOMIC DNA]</scope>
    <source>
        <strain evidence="6 7">E</strain>
    </source>
</reference>
<dbReference type="VEuPathDB" id="FungiDB:H257_17125"/>
<evidence type="ECO:0000313" key="6">
    <source>
        <dbReference type="EMBL" id="KAF0754289.1"/>
    </source>
</evidence>
<evidence type="ECO:0000313" key="7">
    <source>
        <dbReference type="Proteomes" id="UP000469452"/>
    </source>
</evidence>
<keyword evidence="4" id="KW-1133">Transmembrane helix</keyword>
<organism evidence="6 7">
    <name type="scientific">Aphanomyces astaci</name>
    <name type="common">Crayfish plague agent</name>
    <dbReference type="NCBI Taxonomy" id="112090"/>
    <lineage>
        <taxon>Eukaryota</taxon>
        <taxon>Sar</taxon>
        <taxon>Stramenopiles</taxon>
        <taxon>Oomycota</taxon>
        <taxon>Saprolegniomycetes</taxon>
        <taxon>Saprolegniales</taxon>
        <taxon>Verrucalvaceae</taxon>
        <taxon>Aphanomyces</taxon>
    </lineage>
</organism>
<sequence>MRFGPGRVRLRLFSGWVRYHNAPAMESVSFIVAISGEAMDSAIQNIQDKALSLWMDGNYFWGPLNVLIFSVVPLPHRPLVSNAGNVVWTTYLSYRANQHIVHDGT</sequence>
<dbReference type="InterPro" id="IPR007248">
    <property type="entry name" value="Mpv17_PMP22"/>
</dbReference>
<dbReference type="AlphaFoldDB" id="A0A6A5AJ31"/>
<evidence type="ECO:0000256" key="4">
    <source>
        <dbReference type="ARBA" id="ARBA00022989"/>
    </source>
</evidence>
<evidence type="ECO:0000256" key="3">
    <source>
        <dbReference type="ARBA" id="ARBA00022692"/>
    </source>
</evidence>
<proteinExistence type="inferred from homology"/>
<dbReference type="Proteomes" id="UP000469452">
    <property type="component" value="Unassembled WGS sequence"/>
</dbReference>
<protein>
    <submittedName>
        <fullName evidence="6">Uncharacterized protein</fullName>
    </submittedName>
</protein>
<dbReference type="EMBL" id="VJMI01010912">
    <property type="protein sequence ID" value="KAF0754289.1"/>
    <property type="molecule type" value="Genomic_DNA"/>
</dbReference>
<keyword evidence="5" id="KW-0472">Membrane</keyword>
<evidence type="ECO:0000256" key="2">
    <source>
        <dbReference type="ARBA" id="ARBA00006824"/>
    </source>
</evidence>
<dbReference type="GO" id="GO:0016020">
    <property type="term" value="C:membrane"/>
    <property type="evidence" value="ECO:0007669"/>
    <property type="project" value="UniProtKB-SubCell"/>
</dbReference>